<proteinExistence type="predicted"/>
<evidence type="ECO:0008006" key="3">
    <source>
        <dbReference type="Google" id="ProtNLM"/>
    </source>
</evidence>
<comment type="caution">
    <text evidence="1">The sequence shown here is derived from an EMBL/GenBank/DDBJ whole genome shotgun (WGS) entry which is preliminary data.</text>
</comment>
<name>A0AA38LEH6_TAXCH</name>
<accession>A0AA38LEH6</accession>
<dbReference type="AlphaFoldDB" id="A0AA38LEH6"/>
<reference evidence="1 2" key="1">
    <citation type="journal article" date="2021" name="Nat. Plants">
        <title>The Taxus genome provides insights into paclitaxel biosynthesis.</title>
        <authorList>
            <person name="Xiong X."/>
            <person name="Gou J."/>
            <person name="Liao Q."/>
            <person name="Li Y."/>
            <person name="Zhou Q."/>
            <person name="Bi G."/>
            <person name="Li C."/>
            <person name="Du R."/>
            <person name="Wang X."/>
            <person name="Sun T."/>
            <person name="Guo L."/>
            <person name="Liang H."/>
            <person name="Lu P."/>
            <person name="Wu Y."/>
            <person name="Zhang Z."/>
            <person name="Ro D.K."/>
            <person name="Shang Y."/>
            <person name="Huang S."/>
            <person name="Yan J."/>
        </authorList>
    </citation>
    <scope>NUCLEOTIDE SEQUENCE [LARGE SCALE GENOMIC DNA]</scope>
    <source>
        <strain evidence="1">Ta-2019</strain>
    </source>
</reference>
<protein>
    <recommendedName>
        <fullName evidence="3">Reverse transcriptase</fullName>
    </recommendedName>
</protein>
<gene>
    <name evidence="1" type="ORF">KI387_019926</name>
</gene>
<dbReference type="Proteomes" id="UP000824469">
    <property type="component" value="Unassembled WGS sequence"/>
</dbReference>
<sequence length="59" mass="6599">DLEGLGFRVPGLTEVISGLLFTDDLVAMAESVEEMHVVLQRIQCWSNKWGMECGIDKCK</sequence>
<organism evidence="1 2">
    <name type="scientific">Taxus chinensis</name>
    <name type="common">Chinese yew</name>
    <name type="synonym">Taxus wallichiana var. chinensis</name>
    <dbReference type="NCBI Taxonomy" id="29808"/>
    <lineage>
        <taxon>Eukaryota</taxon>
        <taxon>Viridiplantae</taxon>
        <taxon>Streptophyta</taxon>
        <taxon>Embryophyta</taxon>
        <taxon>Tracheophyta</taxon>
        <taxon>Spermatophyta</taxon>
        <taxon>Pinopsida</taxon>
        <taxon>Pinidae</taxon>
        <taxon>Conifers II</taxon>
        <taxon>Cupressales</taxon>
        <taxon>Taxaceae</taxon>
        <taxon>Taxus</taxon>
    </lineage>
</organism>
<dbReference type="EMBL" id="JAHRHJ020000004">
    <property type="protein sequence ID" value="KAH9318157.1"/>
    <property type="molecule type" value="Genomic_DNA"/>
</dbReference>
<feature type="non-terminal residue" evidence="1">
    <location>
        <position position="59"/>
    </location>
</feature>
<feature type="non-terminal residue" evidence="1">
    <location>
        <position position="1"/>
    </location>
</feature>
<keyword evidence="2" id="KW-1185">Reference proteome</keyword>
<evidence type="ECO:0000313" key="2">
    <source>
        <dbReference type="Proteomes" id="UP000824469"/>
    </source>
</evidence>
<evidence type="ECO:0000313" key="1">
    <source>
        <dbReference type="EMBL" id="KAH9318157.1"/>
    </source>
</evidence>